<dbReference type="InParanoid" id="G2Y799"/>
<protein>
    <submittedName>
        <fullName evidence="1">Uncharacterized protein</fullName>
    </submittedName>
</protein>
<sequence length="80" mass="9418">MFEYNTVITTRLLTNDQSKSVRGVNGRKSQFYNEFDPERVQRTQRVHEVLYGCQNCNDSYYDKDITTDRAQPTPSLIFMS</sequence>
<evidence type="ECO:0000313" key="2">
    <source>
        <dbReference type="Proteomes" id="UP000008177"/>
    </source>
</evidence>
<dbReference type="Proteomes" id="UP000008177">
    <property type="component" value="Unplaced contigs"/>
</dbReference>
<name>G2Y799_BOTF4</name>
<evidence type="ECO:0000313" key="1">
    <source>
        <dbReference type="EMBL" id="CCD48501.1"/>
    </source>
</evidence>
<dbReference type="AlphaFoldDB" id="G2Y799"/>
<dbReference type="HOGENOM" id="CLU_2589462_0_0_1"/>
<accession>G2Y799</accession>
<reference evidence="2" key="1">
    <citation type="journal article" date="2011" name="PLoS Genet.">
        <title>Genomic analysis of the necrotrophic fungal pathogens Sclerotinia sclerotiorum and Botrytis cinerea.</title>
        <authorList>
            <person name="Amselem J."/>
            <person name="Cuomo C.A."/>
            <person name="van Kan J.A."/>
            <person name="Viaud M."/>
            <person name="Benito E.P."/>
            <person name="Couloux A."/>
            <person name="Coutinho P.M."/>
            <person name="de Vries R.P."/>
            <person name="Dyer P.S."/>
            <person name="Fillinger S."/>
            <person name="Fournier E."/>
            <person name="Gout L."/>
            <person name="Hahn M."/>
            <person name="Kohn L."/>
            <person name="Lapalu N."/>
            <person name="Plummer K.M."/>
            <person name="Pradier J.M."/>
            <person name="Quevillon E."/>
            <person name="Sharon A."/>
            <person name="Simon A."/>
            <person name="ten Have A."/>
            <person name="Tudzynski B."/>
            <person name="Tudzynski P."/>
            <person name="Wincker P."/>
            <person name="Andrew M."/>
            <person name="Anthouard V."/>
            <person name="Beever R.E."/>
            <person name="Beffa R."/>
            <person name="Benoit I."/>
            <person name="Bouzid O."/>
            <person name="Brault B."/>
            <person name="Chen Z."/>
            <person name="Choquer M."/>
            <person name="Collemare J."/>
            <person name="Cotton P."/>
            <person name="Danchin E.G."/>
            <person name="Da Silva C."/>
            <person name="Gautier A."/>
            <person name="Giraud C."/>
            <person name="Giraud T."/>
            <person name="Gonzalez C."/>
            <person name="Grossetete S."/>
            <person name="Guldener U."/>
            <person name="Henrissat B."/>
            <person name="Howlett B.J."/>
            <person name="Kodira C."/>
            <person name="Kretschmer M."/>
            <person name="Lappartient A."/>
            <person name="Leroch M."/>
            <person name="Levis C."/>
            <person name="Mauceli E."/>
            <person name="Neuveglise C."/>
            <person name="Oeser B."/>
            <person name="Pearson M."/>
            <person name="Poulain J."/>
            <person name="Poussereau N."/>
            <person name="Quesneville H."/>
            <person name="Rascle C."/>
            <person name="Schumacher J."/>
            <person name="Segurens B."/>
            <person name="Sexton A."/>
            <person name="Silva E."/>
            <person name="Sirven C."/>
            <person name="Soanes D.M."/>
            <person name="Talbot N.J."/>
            <person name="Templeton M."/>
            <person name="Yandava C."/>
            <person name="Yarden O."/>
            <person name="Zeng Q."/>
            <person name="Rollins J.A."/>
            <person name="Lebrun M.H."/>
            <person name="Dickman M."/>
        </authorList>
    </citation>
    <scope>NUCLEOTIDE SEQUENCE [LARGE SCALE GENOMIC DNA]</scope>
    <source>
        <strain evidence="2">T4</strain>
    </source>
</reference>
<organism evidence="1 2">
    <name type="scientific">Botryotinia fuckeliana (strain T4)</name>
    <name type="common">Noble rot fungus</name>
    <name type="synonym">Botrytis cinerea</name>
    <dbReference type="NCBI Taxonomy" id="999810"/>
    <lineage>
        <taxon>Eukaryota</taxon>
        <taxon>Fungi</taxon>
        <taxon>Dikarya</taxon>
        <taxon>Ascomycota</taxon>
        <taxon>Pezizomycotina</taxon>
        <taxon>Leotiomycetes</taxon>
        <taxon>Helotiales</taxon>
        <taxon>Sclerotiniaceae</taxon>
        <taxon>Botrytis</taxon>
    </lineage>
</organism>
<proteinExistence type="predicted"/>
<dbReference type="EMBL" id="FQ790293">
    <property type="protein sequence ID" value="CCD48501.1"/>
    <property type="molecule type" value="Genomic_DNA"/>
</dbReference>
<gene>
    <name evidence="1" type="ORF">BofuT4_uP108850.1</name>
</gene>